<dbReference type="AlphaFoldDB" id="A0A7Y6B4Q4"/>
<feature type="transmembrane region" description="Helical" evidence="2">
    <location>
        <begin position="74"/>
        <end position="94"/>
    </location>
</feature>
<name>A0A7Y6B4Q4_9SPHN</name>
<evidence type="ECO:0000256" key="2">
    <source>
        <dbReference type="SAM" id="Phobius"/>
    </source>
</evidence>
<evidence type="ECO:0000256" key="1">
    <source>
        <dbReference type="SAM" id="MobiDB-lite"/>
    </source>
</evidence>
<evidence type="ECO:0000313" key="4">
    <source>
        <dbReference type="Proteomes" id="UP000536441"/>
    </source>
</evidence>
<keyword evidence="2" id="KW-1133">Transmembrane helix</keyword>
<keyword evidence="4" id="KW-1185">Reference proteome</keyword>
<feature type="transmembrane region" description="Helical" evidence="2">
    <location>
        <begin position="37"/>
        <end position="62"/>
    </location>
</feature>
<sequence length="123" mass="13293">MLLKPRHRDDKGKAQVASGQTIDGQAGRRWRGGIAMAWRWITAILGGYGFTVAAAMLSARILPAPDASARIEATGWPMLLSFLLYAGIGLWALHEVRLGRISMVIWGGALVMAILLKLLGVRA</sequence>
<evidence type="ECO:0008006" key="5">
    <source>
        <dbReference type="Google" id="ProtNLM"/>
    </source>
</evidence>
<keyword evidence="2" id="KW-0472">Membrane</keyword>
<reference evidence="3 4" key="1">
    <citation type="submission" date="2020-05" db="EMBL/GenBank/DDBJ databases">
        <title>Genome Sequencing of Type Strains.</title>
        <authorList>
            <person name="Lemaire J.F."/>
            <person name="Inderbitzin P."/>
            <person name="Gregorio O.A."/>
            <person name="Collins S.B."/>
            <person name="Wespe N."/>
            <person name="Knight-Connoni V."/>
        </authorList>
    </citation>
    <scope>NUCLEOTIDE SEQUENCE [LARGE SCALE GENOMIC DNA]</scope>
    <source>
        <strain evidence="3 4">DSM 100049</strain>
    </source>
</reference>
<proteinExistence type="predicted"/>
<gene>
    <name evidence="3" type="ORF">HP438_10525</name>
</gene>
<feature type="transmembrane region" description="Helical" evidence="2">
    <location>
        <begin position="101"/>
        <end position="120"/>
    </location>
</feature>
<protein>
    <recommendedName>
        <fullName evidence="5">Iron transporter</fullName>
    </recommendedName>
</protein>
<evidence type="ECO:0000313" key="3">
    <source>
        <dbReference type="EMBL" id="NUU47410.1"/>
    </source>
</evidence>
<comment type="caution">
    <text evidence="3">The sequence shown here is derived from an EMBL/GenBank/DDBJ whole genome shotgun (WGS) entry which is preliminary data.</text>
</comment>
<keyword evidence="2" id="KW-0812">Transmembrane</keyword>
<dbReference type="RefSeq" id="WP_183988983.1">
    <property type="nucleotide sequence ID" value="NZ_CBCRYR010000015.1"/>
</dbReference>
<feature type="region of interest" description="Disordered" evidence="1">
    <location>
        <begin position="1"/>
        <end position="20"/>
    </location>
</feature>
<accession>A0A7Y6B4Q4</accession>
<dbReference type="Proteomes" id="UP000536441">
    <property type="component" value="Unassembled WGS sequence"/>
</dbReference>
<organism evidence="3 4">
    <name type="scientific">Sphingomonas zeae</name>
    <dbReference type="NCBI Taxonomy" id="1646122"/>
    <lineage>
        <taxon>Bacteria</taxon>
        <taxon>Pseudomonadati</taxon>
        <taxon>Pseudomonadota</taxon>
        <taxon>Alphaproteobacteria</taxon>
        <taxon>Sphingomonadales</taxon>
        <taxon>Sphingomonadaceae</taxon>
        <taxon>Sphingomonas</taxon>
    </lineage>
</organism>
<dbReference type="EMBL" id="JABMCH010000063">
    <property type="protein sequence ID" value="NUU47410.1"/>
    <property type="molecule type" value="Genomic_DNA"/>
</dbReference>